<dbReference type="Proteomes" id="UP000593577">
    <property type="component" value="Unassembled WGS sequence"/>
</dbReference>
<name>A0A7J8WKZ1_GOSAI</name>
<keyword evidence="1" id="KW-0175">Coiled coil</keyword>
<gene>
    <name evidence="2" type="ORF">Goari_017243</name>
</gene>
<keyword evidence="3" id="KW-1185">Reference proteome</keyword>
<evidence type="ECO:0000313" key="3">
    <source>
        <dbReference type="Proteomes" id="UP000593577"/>
    </source>
</evidence>
<proteinExistence type="predicted"/>
<evidence type="ECO:0000256" key="1">
    <source>
        <dbReference type="SAM" id="Coils"/>
    </source>
</evidence>
<feature type="coiled-coil region" evidence="1">
    <location>
        <begin position="23"/>
        <end position="50"/>
    </location>
</feature>
<organism evidence="2 3">
    <name type="scientific">Gossypium aridum</name>
    <name type="common">American cotton</name>
    <name type="synonym">Erioxylum aridum</name>
    <dbReference type="NCBI Taxonomy" id="34290"/>
    <lineage>
        <taxon>Eukaryota</taxon>
        <taxon>Viridiplantae</taxon>
        <taxon>Streptophyta</taxon>
        <taxon>Embryophyta</taxon>
        <taxon>Tracheophyta</taxon>
        <taxon>Spermatophyta</taxon>
        <taxon>Magnoliopsida</taxon>
        <taxon>eudicotyledons</taxon>
        <taxon>Gunneridae</taxon>
        <taxon>Pentapetalae</taxon>
        <taxon>rosids</taxon>
        <taxon>malvids</taxon>
        <taxon>Malvales</taxon>
        <taxon>Malvaceae</taxon>
        <taxon>Malvoideae</taxon>
        <taxon>Gossypium</taxon>
    </lineage>
</organism>
<accession>A0A7J8WKZ1</accession>
<comment type="caution">
    <text evidence="2">The sequence shown here is derived from an EMBL/GenBank/DDBJ whole genome shotgun (WGS) entry which is preliminary data.</text>
</comment>
<evidence type="ECO:0000313" key="2">
    <source>
        <dbReference type="EMBL" id="MBA0675718.1"/>
    </source>
</evidence>
<feature type="non-terminal residue" evidence="2">
    <location>
        <position position="85"/>
    </location>
</feature>
<reference evidence="2 3" key="1">
    <citation type="journal article" date="2019" name="Genome Biol. Evol.">
        <title>Insights into the evolution of the New World diploid cottons (Gossypium, subgenus Houzingenia) based on genome sequencing.</title>
        <authorList>
            <person name="Grover C.E."/>
            <person name="Arick M.A. 2nd"/>
            <person name="Thrash A."/>
            <person name="Conover J.L."/>
            <person name="Sanders W.S."/>
            <person name="Peterson D.G."/>
            <person name="Frelichowski J.E."/>
            <person name="Scheffler J.A."/>
            <person name="Scheffler B.E."/>
            <person name="Wendel J.F."/>
        </authorList>
    </citation>
    <scope>NUCLEOTIDE SEQUENCE [LARGE SCALE GENOMIC DNA]</scope>
    <source>
        <strain evidence="2">185</strain>
        <tissue evidence="2">Leaf</tissue>
    </source>
</reference>
<protein>
    <submittedName>
        <fullName evidence="2">Uncharacterized protein</fullName>
    </submittedName>
</protein>
<sequence>MASSRGGGSQQVIRAGDMEKMSLDQLKAVKEQADIEVNLLQDSLNNIRAATGRLENASAALHDLSLRPQGPSTIPSPINHLLHFL</sequence>
<dbReference type="AlphaFoldDB" id="A0A7J8WKZ1"/>
<dbReference type="EMBL" id="JABFAA010000002">
    <property type="protein sequence ID" value="MBA0675718.1"/>
    <property type="molecule type" value="Genomic_DNA"/>
</dbReference>